<dbReference type="STRING" id="413071.G9MQU2"/>
<proteinExistence type="predicted"/>
<comment type="caution">
    <text evidence="1">The sequence shown here is derived from an EMBL/GenBank/DDBJ whole genome shotgun (WGS) entry which is preliminary data.</text>
</comment>
<keyword evidence="2" id="KW-1185">Reference proteome</keyword>
<dbReference type="OMA" id="PPLFYVE"/>
<dbReference type="AlphaFoldDB" id="G9MQU2"/>
<evidence type="ECO:0008006" key="3">
    <source>
        <dbReference type="Google" id="ProtNLM"/>
    </source>
</evidence>
<dbReference type="InParanoid" id="G9MQU2"/>
<organism evidence="1 2">
    <name type="scientific">Hypocrea virens (strain Gv29-8 / FGSC 10586)</name>
    <name type="common">Gliocladium virens</name>
    <name type="synonym">Trichoderma virens</name>
    <dbReference type="NCBI Taxonomy" id="413071"/>
    <lineage>
        <taxon>Eukaryota</taxon>
        <taxon>Fungi</taxon>
        <taxon>Dikarya</taxon>
        <taxon>Ascomycota</taxon>
        <taxon>Pezizomycotina</taxon>
        <taxon>Sordariomycetes</taxon>
        <taxon>Hypocreomycetidae</taxon>
        <taxon>Hypocreales</taxon>
        <taxon>Hypocreaceae</taxon>
        <taxon>Trichoderma</taxon>
    </lineage>
</organism>
<dbReference type="VEuPathDB" id="FungiDB:TRIVIDRAFT_60674"/>
<name>G9MQU2_HYPVG</name>
<protein>
    <recommendedName>
        <fullName evidence="3">F-box domain-containing protein</fullName>
    </recommendedName>
</protein>
<dbReference type="RefSeq" id="XP_013956691.1">
    <property type="nucleotide sequence ID" value="XM_014101216.1"/>
</dbReference>
<dbReference type="GeneID" id="25796113"/>
<dbReference type="OrthoDB" id="3800738at2759"/>
<sequence length="542" mass="62366">MMETILEDEAEEAGLTPAEPRIPPLFYVESTEQPGVYVRSFKLPENIFPPYLEPIPLWMKSMFAVDAAPLLHVTGFDNIPPLFFYSASQPLPSEFVMRFNDRPKSFYLSLTHDNSLVNIHDTSPRLRCGPAAQRVFRTPELMENIFLNLDAATVLTSIKRVSKTFKDVVDGSLALQRKLHFKPHPNAQTGLHPQAKWNKDDRTEFPILNPLLVKHFGGCFFTFGGAYGCLRRAESFYENKWTPHHHMLKKVNMIGRKRVYTSVCPDLDDREITQSIQDRERFTRASASWRKMLVCQPPIYDFGAMISEPSSPPFSLPQQMERAIIQAEDEDHGLCMGQLYDFVQERAGYHPLDSVRFRLTWFDSQAPFVSELCRNTTRQWIIDGVAIVIEMFRTEVNFLAYQPDSPERDFAGFQIRLRVASQFEELDWSYFLGYDGSLNWGLESAAAMNIEMYSNGRIAVIPLGINFGQLLADCGQPIFVHKTFYLGTIRLQYEAHLDLSYDDAFYVYFRRSWCYDWTGQQLRIQDRDLAPAEARCSAAGLL</sequence>
<dbReference type="Proteomes" id="UP000007115">
    <property type="component" value="Unassembled WGS sequence"/>
</dbReference>
<reference evidence="1 2" key="1">
    <citation type="journal article" date="2011" name="Genome Biol.">
        <title>Comparative genome sequence analysis underscores mycoparasitism as the ancestral life style of Trichoderma.</title>
        <authorList>
            <person name="Kubicek C.P."/>
            <person name="Herrera-Estrella A."/>
            <person name="Seidl-Seiboth V."/>
            <person name="Martinez D.A."/>
            <person name="Druzhinina I.S."/>
            <person name="Thon M."/>
            <person name="Zeilinger S."/>
            <person name="Casas-Flores S."/>
            <person name="Horwitz B.A."/>
            <person name="Mukherjee P.K."/>
            <person name="Mukherjee M."/>
            <person name="Kredics L."/>
            <person name="Alcaraz L.D."/>
            <person name="Aerts A."/>
            <person name="Antal Z."/>
            <person name="Atanasova L."/>
            <person name="Cervantes-Badillo M.G."/>
            <person name="Challacombe J."/>
            <person name="Chertkov O."/>
            <person name="McCluskey K."/>
            <person name="Coulpier F."/>
            <person name="Deshpande N."/>
            <person name="von Doehren H."/>
            <person name="Ebbole D.J."/>
            <person name="Esquivel-Naranjo E.U."/>
            <person name="Fekete E."/>
            <person name="Flipphi M."/>
            <person name="Glaser F."/>
            <person name="Gomez-Rodriguez E.Y."/>
            <person name="Gruber S."/>
            <person name="Han C."/>
            <person name="Henrissat B."/>
            <person name="Hermosa R."/>
            <person name="Hernandez-Onate M."/>
            <person name="Karaffa L."/>
            <person name="Kosti I."/>
            <person name="Le Crom S."/>
            <person name="Lindquist E."/>
            <person name="Lucas S."/>
            <person name="Luebeck M."/>
            <person name="Luebeck P.S."/>
            <person name="Margeot A."/>
            <person name="Metz B."/>
            <person name="Misra M."/>
            <person name="Nevalainen H."/>
            <person name="Omann M."/>
            <person name="Packer N."/>
            <person name="Perrone G."/>
            <person name="Uresti-Rivera E.E."/>
            <person name="Salamov A."/>
            <person name="Schmoll M."/>
            <person name="Seiboth B."/>
            <person name="Shapiro H."/>
            <person name="Sukno S."/>
            <person name="Tamayo-Ramos J.A."/>
            <person name="Tisch D."/>
            <person name="Wiest A."/>
            <person name="Wilkinson H.H."/>
            <person name="Zhang M."/>
            <person name="Coutinho P.M."/>
            <person name="Kenerley C.M."/>
            <person name="Monte E."/>
            <person name="Baker S.E."/>
            <person name="Grigoriev I.V."/>
        </authorList>
    </citation>
    <scope>NUCLEOTIDE SEQUENCE [LARGE SCALE GENOMIC DNA]</scope>
    <source>
        <strain evidence="2">Gv29-8 / FGSC 10586</strain>
    </source>
</reference>
<dbReference type="EMBL" id="ABDF02000006">
    <property type="protein sequence ID" value="EHK22471.1"/>
    <property type="molecule type" value="Genomic_DNA"/>
</dbReference>
<accession>G9MQU2</accession>
<evidence type="ECO:0000313" key="2">
    <source>
        <dbReference type="Proteomes" id="UP000007115"/>
    </source>
</evidence>
<dbReference type="eggNOG" id="ENOG502SSR5">
    <property type="taxonomic scope" value="Eukaryota"/>
</dbReference>
<dbReference type="HOGENOM" id="CLU_037446_0_0_1"/>
<evidence type="ECO:0000313" key="1">
    <source>
        <dbReference type="EMBL" id="EHK22471.1"/>
    </source>
</evidence>
<gene>
    <name evidence="1" type="ORF">TRIVIDRAFT_60674</name>
</gene>